<evidence type="ECO:0000256" key="8">
    <source>
        <dbReference type="SAM" id="Phobius"/>
    </source>
</evidence>
<feature type="transmembrane region" description="Helical" evidence="8">
    <location>
        <begin position="112"/>
        <end position="132"/>
    </location>
</feature>
<dbReference type="PANTHER" id="PTHR31645:SF3">
    <property type="entry name" value="OLIGOPEPTIDE TRANSPORTER"/>
    <property type="match status" value="1"/>
</dbReference>
<dbReference type="STRING" id="401625.A0A0P1BSC6"/>
<dbReference type="InterPro" id="IPR045035">
    <property type="entry name" value="YSL-like"/>
</dbReference>
<feature type="compositionally biased region" description="Basic and acidic residues" evidence="7">
    <location>
        <begin position="14"/>
        <end position="31"/>
    </location>
</feature>
<dbReference type="GO" id="GO:0035673">
    <property type="term" value="F:oligopeptide transmembrane transporter activity"/>
    <property type="evidence" value="ECO:0007669"/>
    <property type="project" value="InterPro"/>
</dbReference>
<evidence type="ECO:0000256" key="6">
    <source>
        <dbReference type="ARBA" id="ARBA00023136"/>
    </source>
</evidence>
<sequence length="733" mass="78964">MSQKPEQVTSEIEALPREDRTPSLNEKEAYVNEKTPAPEALSYEKDVHQAEGQYDESTERMTTADLMAGNPFPEETLPHEDYQLTIRAIVVGTALGMVIGASNVYLGLKTGFTFSGSLFGGILGFGVIALMAKTLPTYLGGGSFGPKENVCVQSAATASSGLSSMFVAAVPAMYRLGLLTTPTGDFGRLITFSAVSAFYGCFFAIPLRKFYILKQKLIFPSPTATAITIRSLHSIGGAKVAMNKVKVLVITFFSAMTWTTVNQYASGILLDWHVFYWLHTWGWRRALAVENWGWYWEWTPAYVGAGMLAGTNASLSFLLGAFMAWGIIGPSLIATGEAKGKILEEMSPMNAYSFTSMSYKPATMDIKDASPRYWLLWPGVMIMLMVSLTEIACNAPTIYRGFRNAYLSTMDSVRRRPVRKFEGEIEDPAPDSEQVKWYYWAAGIIASIVFTVIVCNLQFDMNPGTCILAIILAFIFSFIGCQCSGTTDTNPLTAVAKASQLILGGVSKAQGLEVQKAQLENLIGGSIASSAAAHAVDMIGDLKTGHWLRASPKAQFWAQLLGSIPAIPLSVGLFVLFSKAYPCINDANIEECAFSVPSVAAWQAVAVAVTADKLPVSLSSGLTAIFLGSFFSLTVVAKYFWIPAKYHGYVPNANAIGLSFVIPQIYVPLAMAAGAVFLDFWRRRSARTADLYGYSVAAGLVAGEGIAGVINAALTIGGVDGSVYGSAVGVPPW</sequence>
<dbReference type="NCBIfam" id="TIGR00728">
    <property type="entry name" value="OPT_sfam"/>
    <property type="match status" value="1"/>
</dbReference>
<feature type="transmembrane region" description="Helical" evidence="8">
    <location>
        <begin position="654"/>
        <end position="678"/>
    </location>
</feature>
<evidence type="ECO:0000256" key="2">
    <source>
        <dbReference type="ARBA" id="ARBA00008807"/>
    </source>
</evidence>
<feature type="transmembrane region" description="Helical" evidence="8">
    <location>
        <begin position="556"/>
        <end position="577"/>
    </location>
</feature>
<proteinExistence type="inferred from homology"/>
<reference evidence="9 10" key="1">
    <citation type="submission" date="2014-09" db="EMBL/GenBank/DDBJ databases">
        <authorList>
            <person name="Magalhaes I.L.F."/>
            <person name="Oliveira U."/>
            <person name="Santos F.R."/>
            <person name="Vidigal T.H.D.A."/>
            <person name="Brescovit A.D."/>
            <person name="Santos A.J."/>
        </authorList>
    </citation>
    <scope>NUCLEOTIDE SEQUENCE [LARGE SCALE GENOMIC DNA]</scope>
</reference>
<feature type="compositionally biased region" description="Polar residues" evidence="7">
    <location>
        <begin position="1"/>
        <end position="10"/>
    </location>
</feature>
<keyword evidence="5 8" id="KW-1133">Transmembrane helix</keyword>
<keyword evidence="3" id="KW-0813">Transport</keyword>
<feature type="transmembrane region" description="Helical" evidence="8">
    <location>
        <begin position="186"/>
        <end position="207"/>
    </location>
</feature>
<dbReference type="EMBL" id="CCYA01000277">
    <property type="protein sequence ID" value="CEH19095.1"/>
    <property type="molecule type" value="Genomic_DNA"/>
</dbReference>
<evidence type="ECO:0008006" key="11">
    <source>
        <dbReference type="Google" id="ProtNLM"/>
    </source>
</evidence>
<feature type="transmembrane region" description="Helical" evidence="8">
    <location>
        <begin position="247"/>
        <end position="265"/>
    </location>
</feature>
<dbReference type="OrthoDB" id="77405at2759"/>
<evidence type="ECO:0000313" key="10">
    <source>
        <dbReference type="Proteomes" id="UP000054845"/>
    </source>
</evidence>
<evidence type="ECO:0000256" key="3">
    <source>
        <dbReference type="ARBA" id="ARBA00022448"/>
    </source>
</evidence>
<organism evidence="9 10">
    <name type="scientific">Ceraceosorus bombacis</name>
    <dbReference type="NCBI Taxonomy" id="401625"/>
    <lineage>
        <taxon>Eukaryota</taxon>
        <taxon>Fungi</taxon>
        <taxon>Dikarya</taxon>
        <taxon>Basidiomycota</taxon>
        <taxon>Ustilaginomycotina</taxon>
        <taxon>Exobasidiomycetes</taxon>
        <taxon>Ceraceosorales</taxon>
        <taxon>Ceraceosoraceae</taxon>
        <taxon>Ceraceosorus</taxon>
    </lineage>
</organism>
<feature type="region of interest" description="Disordered" evidence="7">
    <location>
        <begin position="1"/>
        <end position="45"/>
    </location>
</feature>
<dbReference type="GO" id="GO:0000329">
    <property type="term" value="C:fungal-type vacuole membrane"/>
    <property type="evidence" value="ECO:0007669"/>
    <property type="project" value="TreeGrafter"/>
</dbReference>
<evidence type="ECO:0000256" key="5">
    <source>
        <dbReference type="ARBA" id="ARBA00022989"/>
    </source>
</evidence>
<feature type="transmembrane region" description="Helical" evidence="8">
    <location>
        <begin position="437"/>
        <end position="459"/>
    </location>
</feature>
<dbReference type="AlphaFoldDB" id="A0A0P1BSC6"/>
<feature type="transmembrane region" description="Helical" evidence="8">
    <location>
        <begin position="622"/>
        <end position="642"/>
    </location>
</feature>
<dbReference type="Proteomes" id="UP000054845">
    <property type="component" value="Unassembled WGS sequence"/>
</dbReference>
<feature type="transmembrane region" description="Helical" evidence="8">
    <location>
        <begin position="374"/>
        <end position="399"/>
    </location>
</feature>
<feature type="transmembrane region" description="Helical" evidence="8">
    <location>
        <begin position="84"/>
        <end position="106"/>
    </location>
</feature>
<comment type="similarity">
    <text evidence="2">Belongs to the oligopeptide OPT transporter family.</text>
</comment>
<dbReference type="PANTHER" id="PTHR31645">
    <property type="entry name" value="OLIGOPEPTIDE TRANSPORTER YGL114W-RELATED"/>
    <property type="match status" value="1"/>
</dbReference>
<keyword evidence="4 8" id="KW-0812">Transmembrane</keyword>
<feature type="transmembrane region" description="Helical" evidence="8">
    <location>
        <begin position="301"/>
        <end position="325"/>
    </location>
</feature>
<keyword evidence="10" id="KW-1185">Reference proteome</keyword>
<comment type="subcellular location">
    <subcellularLocation>
        <location evidence="1">Membrane</location>
        <topology evidence="1">Multi-pass membrane protein</topology>
    </subcellularLocation>
</comment>
<name>A0A0P1BSC6_9BASI</name>
<keyword evidence="6 8" id="KW-0472">Membrane</keyword>
<feature type="transmembrane region" description="Helical" evidence="8">
    <location>
        <begin position="466"/>
        <end position="487"/>
    </location>
</feature>
<evidence type="ECO:0000256" key="1">
    <source>
        <dbReference type="ARBA" id="ARBA00004141"/>
    </source>
</evidence>
<protein>
    <recommendedName>
        <fullName evidence="11">Oligopeptide transporter</fullName>
    </recommendedName>
</protein>
<dbReference type="Pfam" id="PF03169">
    <property type="entry name" value="OPT"/>
    <property type="match status" value="1"/>
</dbReference>
<accession>A0A0P1BSC6</accession>
<feature type="transmembrane region" description="Helical" evidence="8">
    <location>
        <begin position="152"/>
        <end position="174"/>
    </location>
</feature>
<dbReference type="InterPro" id="IPR004813">
    <property type="entry name" value="OPT"/>
</dbReference>
<evidence type="ECO:0000256" key="7">
    <source>
        <dbReference type="SAM" id="MobiDB-lite"/>
    </source>
</evidence>
<evidence type="ECO:0000256" key="4">
    <source>
        <dbReference type="ARBA" id="ARBA00022692"/>
    </source>
</evidence>
<evidence type="ECO:0000313" key="9">
    <source>
        <dbReference type="EMBL" id="CEH19095.1"/>
    </source>
</evidence>